<feature type="region of interest" description="Disordered" evidence="2">
    <location>
        <begin position="43"/>
        <end position="63"/>
    </location>
</feature>
<organism evidence="4 5">
    <name type="scientific">Nocardiopsis kunsanensis</name>
    <dbReference type="NCBI Taxonomy" id="141693"/>
    <lineage>
        <taxon>Bacteria</taxon>
        <taxon>Bacillati</taxon>
        <taxon>Actinomycetota</taxon>
        <taxon>Actinomycetes</taxon>
        <taxon>Streptosporangiales</taxon>
        <taxon>Nocardiopsidaceae</taxon>
        <taxon>Nocardiopsis</taxon>
    </lineage>
</organism>
<keyword evidence="5" id="KW-1185">Reference proteome</keyword>
<name>A0A919CFD8_9ACTN</name>
<reference evidence="4 5" key="1">
    <citation type="journal article" date="2014" name="Int. J. Syst. Evol. Microbiol.">
        <title>Complete genome sequence of Corynebacterium casei LMG S-19264T (=DSM 44701T), isolated from a smear-ripened cheese.</title>
        <authorList>
            <consortium name="US DOE Joint Genome Institute (JGI-PGF)"/>
            <person name="Walter F."/>
            <person name="Albersmeier A."/>
            <person name="Kalinowski J."/>
            <person name="Ruckert C."/>
        </authorList>
    </citation>
    <scope>NUCLEOTIDE SEQUENCE [LARGE SCALE GENOMIC DNA]</scope>
    <source>
        <strain evidence="4 5">KCTC 19473</strain>
    </source>
</reference>
<dbReference type="PANTHER" id="PTHR43861">
    <property type="entry name" value="TRANS-ACONITATE 2-METHYLTRANSFERASE-RELATED"/>
    <property type="match status" value="1"/>
</dbReference>
<sequence>MRVRALWTRVRPPVRDRRATDDGECSMSDAAYDRQYWEGRYAGHGGGHHGTEAPGAGGARPNPQLTAETAALAPGTALDAGCGTGTDALWLAERRWRVTAVDIAEEALGTARSRAEALGGSAADRVRWQREDLTTWEPWVGGYDLVYSHYVHADAPYADLYRRLAAAVAPGGTLLVVGHHPQDRHGHAPHSDHHETHLTAQEVADLLDPQEWEVCTAEMRARTATVHGGGEVTLHDAVLRARRRA</sequence>
<dbReference type="GO" id="GO:0016740">
    <property type="term" value="F:transferase activity"/>
    <property type="evidence" value="ECO:0007669"/>
    <property type="project" value="UniProtKB-KW"/>
</dbReference>
<evidence type="ECO:0000256" key="1">
    <source>
        <dbReference type="ARBA" id="ARBA00022679"/>
    </source>
</evidence>
<dbReference type="InterPro" id="IPR041698">
    <property type="entry name" value="Methyltransf_25"/>
</dbReference>
<evidence type="ECO:0000313" key="5">
    <source>
        <dbReference type="Proteomes" id="UP000654947"/>
    </source>
</evidence>
<evidence type="ECO:0000313" key="4">
    <source>
        <dbReference type="EMBL" id="GHD17515.1"/>
    </source>
</evidence>
<dbReference type="Pfam" id="PF13649">
    <property type="entry name" value="Methyltransf_25"/>
    <property type="match status" value="1"/>
</dbReference>
<protein>
    <recommendedName>
        <fullName evidence="3">Methyltransferase domain-containing protein</fullName>
    </recommendedName>
</protein>
<dbReference type="InterPro" id="IPR029063">
    <property type="entry name" value="SAM-dependent_MTases_sf"/>
</dbReference>
<dbReference type="AlphaFoldDB" id="A0A919CFD8"/>
<accession>A0A919CFD8</accession>
<evidence type="ECO:0000259" key="3">
    <source>
        <dbReference type="Pfam" id="PF13649"/>
    </source>
</evidence>
<proteinExistence type="predicted"/>
<dbReference type="Gene3D" id="3.40.50.150">
    <property type="entry name" value="Vaccinia Virus protein VP39"/>
    <property type="match status" value="1"/>
</dbReference>
<dbReference type="CDD" id="cd02440">
    <property type="entry name" value="AdoMet_MTases"/>
    <property type="match status" value="1"/>
</dbReference>
<dbReference type="Proteomes" id="UP000654947">
    <property type="component" value="Unassembled WGS sequence"/>
</dbReference>
<dbReference type="EMBL" id="BMXL01000002">
    <property type="protein sequence ID" value="GHD17515.1"/>
    <property type="molecule type" value="Genomic_DNA"/>
</dbReference>
<evidence type="ECO:0000256" key="2">
    <source>
        <dbReference type="SAM" id="MobiDB-lite"/>
    </source>
</evidence>
<feature type="domain" description="Methyltransferase" evidence="3">
    <location>
        <begin position="78"/>
        <end position="172"/>
    </location>
</feature>
<comment type="caution">
    <text evidence="4">The sequence shown here is derived from an EMBL/GenBank/DDBJ whole genome shotgun (WGS) entry which is preliminary data.</text>
</comment>
<keyword evidence="1" id="KW-0808">Transferase</keyword>
<gene>
    <name evidence="4" type="ORF">GCM10007147_06760</name>
</gene>
<dbReference type="SUPFAM" id="SSF53335">
    <property type="entry name" value="S-adenosyl-L-methionine-dependent methyltransferases"/>
    <property type="match status" value="1"/>
</dbReference>